<sequence>MIHSRRSQSHKPFNEVGNCSLLSLHVTSRVDAGLSPLHPILCTSFGTDSLLASTPTHFGHFRVSLPFQVWRGFMGFSALASCTFWNQ</sequence>
<gene>
    <name evidence="1" type="ORF">Pcinc_034674</name>
</gene>
<evidence type="ECO:0000313" key="1">
    <source>
        <dbReference type="EMBL" id="KAK3859187.1"/>
    </source>
</evidence>
<dbReference type="EMBL" id="JAWQEG010005093">
    <property type="protein sequence ID" value="KAK3859187.1"/>
    <property type="molecule type" value="Genomic_DNA"/>
</dbReference>
<dbReference type="AlphaFoldDB" id="A0AAE1BZW1"/>
<keyword evidence="2" id="KW-1185">Reference proteome</keyword>
<comment type="caution">
    <text evidence="1">The sequence shown here is derived from an EMBL/GenBank/DDBJ whole genome shotgun (WGS) entry which is preliminary data.</text>
</comment>
<dbReference type="Proteomes" id="UP001286313">
    <property type="component" value="Unassembled WGS sequence"/>
</dbReference>
<name>A0AAE1BZW1_PETCI</name>
<accession>A0AAE1BZW1</accession>
<protein>
    <submittedName>
        <fullName evidence="1">Uncharacterized protein</fullName>
    </submittedName>
</protein>
<reference evidence="1" key="1">
    <citation type="submission" date="2023-10" db="EMBL/GenBank/DDBJ databases">
        <title>Genome assemblies of two species of porcelain crab, Petrolisthes cinctipes and Petrolisthes manimaculis (Anomura: Porcellanidae).</title>
        <authorList>
            <person name="Angst P."/>
        </authorList>
    </citation>
    <scope>NUCLEOTIDE SEQUENCE</scope>
    <source>
        <strain evidence="1">PB745_01</strain>
        <tissue evidence="1">Gill</tissue>
    </source>
</reference>
<proteinExistence type="predicted"/>
<evidence type="ECO:0000313" key="2">
    <source>
        <dbReference type="Proteomes" id="UP001286313"/>
    </source>
</evidence>
<organism evidence="1 2">
    <name type="scientific">Petrolisthes cinctipes</name>
    <name type="common">Flat porcelain crab</name>
    <dbReference type="NCBI Taxonomy" id="88211"/>
    <lineage>
        <taxon>Eukaryota</taxon>
        <taxon>Metazoa</taxon>
        <taxon>Ecdysozoa</taxon>
        <taxon>Arthropoda</taxon>
        <taxon>Crustacea</taxon>
        <taxon>Multicrustacea</taxon>
        <taxon>Malacostraca</taxon>
        <taxon>Eumalacostraca</taxon>
        <taxon>Eucarida</taxon>
        <taxon>Decapoda</taxon>
        <taxon>Pleocyemata</taxon>
        <taxon>Anomura</taxon>
        <taxon>Galatheoidea</taxon>
        <taxon>Porcellanidae</taxon>
        <taxon>Petrolisthes</taxon>
    </lineage>
</organism>